<comment type="catalytic activity">
    <reaction evidence="14 15">
        <text>2'-deoxyribonucleotide-(2'-deoxyribose 5'-phosphate)-2'-deoxyribonucleotide-DNA = a 3'-end 2'-deoxyribonucleotide-(2,3-dehydro-2,3-deoxyribose 5'-phosphate)-DNA + a 5'-end 5'-phospho-2'-deoxyribonucleoside-DNA + H(+)</text>
        <dbReference type="Rhea" id="RHEA:66592"/>
        <dbReference type="Rhea" id="RHEA-COMP:13180"/>
        <dbReference type="Rhea" id="RHEA-COMP:16897"/>
        <dbReference type="Rhea" id="RHEA-COMP:17067"/>
        <dbReference type="ChEBI" id="CHEBI:15378"/>
        <dbReference type="ChEBI" id="CHEBI:136412"/>
        <dbReference type="ChEBI" id="CHEBI:157695"/>
        <dbReference type="ChEBI" id="CHEBI:167181"/>
        <dbReference type="EC" id="4.2.99.18"/>
    </reaction>
</comment>
<dbReference type="EC" id="3.2.2.23" evidence="15"/>
<comment type="cofactor">
    <cofactor evidence="15">
        <name>Zn(2+)</name>
        <dbReference type="ChEBI" id="CHEBI:29105"/>
    </cofactor>
    <text evidence="15">Binds 1 zinc ion per subunit.</text>
</comment>
<keyword evidence="6 15" id="KW-0863">Zinc-finger</keyword>
<evidence type="ECO:0000259" key="17">
    <source>
        <dbReference type="PROSITE" id="PS51068"/>
    </source>
</evidence>
<feature type="active site" description="Proton donor; for delta-elimination activity" evidence="15">
    <location>
        <position position="257"/>
    </location>
</feature>
<dbReference type="InterPro" id="IPR020629">
    <property type="entry name" value="FPG_Glyclase"/>
</dbReference>
<keyword evidence="5 15" id="KW-0227">DNA damage</keyword>
<dbReference type="FunFam" id="1.10.8.50:FF:000003">
    <property type="entry name" value="Formamidopyrimidine-DNA glycosylase"/>
    <property type="match status" value="1"/>
</dbReference>
<evidence type="ECO:0000313" key="18">
    <source>
        <dbReference type="EMBL" id="OGF57619.1"/>
    </source>
</evidence>
<feature type="domain" description="FPG-type" evidence="16">
    <location>
        <begin position="233"/>
        <end position="267"/>
    </location>
</feature>
<dbReference type="Pfam" id="PF01149">
    <property type="entry name" value="Fapy_DNA_glyco"/>
    <property type="match status" value="1"/>
</dbReference>
<comment type="catalytic activity">
    <reaction evidence="1 15">
        <text>Hydrolysis of DNA containing ring-opened 7-methylguanine residues, releasing 2,6-diamino-4-hydroxy-5-(N-methyl)formamidopyrimidine.</text>
        <dbReference type="EC" id="3.2.2.23"/>
    </reaction>
</comment>
<keyword evidence="12 15" id="KW-0511">Multifunctional enzyme</keyword>
<feature type="active site" description="Proton donor" evidence="15">
    <location>
        <position position="3"/>
    </location>
</feature>
<dbReference type="NCBIfam" id="TIGR00577">
    <property type="entry name" value="fpg"/>
    <property type="match status" value="1"/>
</dbReference>
<dbReference type="InterPro" id="IPR035937">
    <property type="entry name" value="FPG_N"/>
</dbReference>
<evidence type="ECO:0000256" key="11">
    <source>
        <dbReference type="ARBA" id="ARBA00023239"/>
    </source>
</evidence>
<dbReference type="HAMAP" id="MF_00103">
    <property type="entry name" value="Fapy_DNA_glycosyl"/>
    <property type="match status" value="1"/>
</dbReference>
<evidence type="ECO:0000256" key="10">
    <source>
        <dbReference type="ARBA" id="ARBA00023204"/>
    </source>
</evidence>
<evidence type="ECO:0000256" key="3">
    <source>
        <dbReference type="ARBA" id="ARBA00011245"/>
    </source>
</evidence>
<dbReference type="AlphaFoldDB" id="A0A1F5V2G8"/>
<dbReference type="GO" id="GO:0003684">
    <property type="term" value="F:damaged DNA binding"/>
    <property type="evidence" value="ECO:0007669"/>
    <property type="project" value="InterPro"/>
</dbReference>
<evidence type="ECO:0000259" key="16">
    <source>
        <dbReference type="PROSITE" id="PS51066"/>
    </source>
</evidence>
<evidence type="ECO:0000256" key="12">
    <source>
        <dbReference type="ARBA" id="ARBA00023268"/>
    </source>
</evidence>
<feature type="active site" description="Schiff-base intermediate with DNA" evidence="15">
    <location>
        <position position="2"/>
    </location>
</feature>
<dbReference type="InterPro" id="IPR015886">
    <property type="entry name" value="H2TH_FPG"/>
</dbReference>
<keyword evidence="11 15" id="KW-0456">Lyase</keyword>
<evidence type="ECO:0000256" key="15">
    <source>
        <dbReference type="HAMAP-Rule" id="MF_00103"/>
    </source>
</evidence>
<evidence type="ECO:0000256" key="9">
    <source>
        <dbReference type="ARBA" id="ARBA00023125"/>
    </source>
</evidence>
<keyword evidence="10 15" id="KW-0234">DNA repair</keyword>
<dbReference type="Gene3D" id="3.20.190.10">
    <property type="entry name" value="MutM-like, N-terminal"/>
    <property type="match status" value="1"/>
</dbReference>
<dbReference type="SMART" id="SM01232">
    <property type="entry name" value="H2TH"/>
    <property type="match status" value="1"/>
</dbReference>
<dbReference type="NCBIfam" id="NF002211">
    <property type="entry name" value="PRK01103.1"/>
    <property type="match status" value="1"/>
</dbReference>
<dbReference type="InterPro" id="IPR010663">
    <property type="entry name" value="Znf_FPG/IleRS"/>
</dbReference>
<keyword evidence="4 15" id="KW-0479">Metal-binding</keyword>
<proteinExistence type="inferred from homology"/>
<dbReference type="InterPro" id="IPR012319">
    <property type="entry name" value="FPG_cat"/>
</dbReference>
<evidence type="ECO:0000256" key="1">
    <source>
        <dbReference type="ARBA" id="ARBA00001668"/>
    </source>
</evidence>
<dbReference type="InterPro" id="IPR010979">
    <property type="entry name" value="Ribosomal_uS13-like_H2TH"/>
</dbReference>
<dbReference type="PANTHER" id="PTHR22993">
    <property type="entry name" value="FORMAMIDOPYRIMIDINE-DNA GLYCOSYLASE"/>
    <property type="match status" value="1"/>
</dbReference>
<dbReference type="PROSITE" id="PS51068">
    <property type="entry name" value="FPG_CAT"/>
    <property type="match status" value="1"/>
</dbReference>
<dbReference type="SUPFAM" id="SSF81624">
    <property type="entry name" value="N-terminal domain of MutM-like DNA repair proteins"/>
    <property type="match status" value="1"/>
</dbReference>
<feature type="binding site" evidence="15">
    <location>
        <position position="88"/>
    </location>
    <ligand>
        <name>DNA</name>
        <dbReference type="ChEBI" id="CHEBI:16991"/>
    </ligand>
</feature>
<comment type="caution">
    <text evidence="15">Lacks conserved residue(s) required for the propagation of feature annotation.</text>
</comment>
<dbReference type="EMBL" id="MFGX01000008">
    <property type="protein sequence ID" value="OGF57619.1"/>
    <property type="molecule type" value="Genomic_DNA"/>
</dbReference>
<gene>
    <name evidence="15" type="primary">mutM</name>
    <name evidence="15" type="synonym">fpg</name>
    <name evidence="18" type="ORF">A2Z21_10815</name>
</gene>
<dbReference type="EC" id="4.2.99.18" evidence="15"/>
<evidence type="ECO:0000256" key="4">
    <source>
        <dbReference type="ARBA" id="ARBA00022723"/>
    </source>
</evidence>
<comment type="similarity">
    <text evidence="2 15">Belongs to the FPG family.</text>
</comment>
<sequence length="270" mass="31160">MPELVEVETIRRSLEREIVGLTLQDIDVKERVHLLKNCSLSQLKRCLTGWQLMTVMRRGKYLIFDFGRYSMILHLRMSGRLLLQPARHTRLVLDFDEKKLFFDDARRFGMLYLSESSQLEELKPLKELGIEPLSLGYTLGAFRQKLRTREEIKRSLLDQRKIAGLGNIYANEALFEARIHPKRQANSLSPQESRRLFQAIPLILGRALEAGGTSIDSYRTPQGELGRFQEDFSVYERAGRPCRRCLASVKRIAHGGRSSYFCPKCQPLGM</sequence>
<reference evidence="18 19" key="1">
    <citation type="journal article" date="2016" name="Nat. Commun.">
        <title>Thousands of microbial genomes shed light on interconnected biogeochemical processes in an aquifer system.</title>
        <authorList>
            <person name="Anantharaman K."/>
            <person name="Brown C.T."/>
            <person name="Hug L.A."/>
            <person name="Sharon I."/>
            <person name="Castelle C.J."/>
            <person name="Probst A.J."/>
            <person name="Thomas B.C."/>
            <person name="Singh A."/>
            <person name="Wilkins M.J."/>
            <person name="Karaoz U."/>
            <person name="Brodie E.L."/>
            <person name="Williams K.H."/>
            <person name="Hubbard S.S."/>
            <person name="Banfield J.F."/>
        </authorList>
    </citation>
    <scope>NUCLEOTIDE SEQUENCE [LARGE SCALE GENOMIC DNA]</scope>
    <source>
        <strain evidence="19">RBG_16_55_9</strain>
    </source>
</reference>
<dbReference type="Proteomes" id="UP000179157">
    <property type="component" value="Unassembled WGS sequence"/>
</dbReference>
<comment type="caution">
    <text evidence="18">The sequence shown here is derived from an EMBL/GenBank/DDBJ whole genome shotgun (WGS) entry which is preliminary data.</text>
</comment>
<dbReference type="Pfam" id="PF06831">
    <property type="entry name" value="H2TH"/>
    <property type="match status" value="1"/>
</dbReference>
<dbReference type="GO" id="GO:0006284">
    <property type="term" value="P:base-excision repair"/>
    <property type="evidence" value="ECO:0007669"/>
    <property type="project" value="InterPro"/>
</dbReference>
<evidence type="ECO:0000256" key="13">
    <source>
        <dbReference type="ARBA" id="ARBA00023295"/>
    </source>
</evidence>
<evidence type="ECO:0000256" key="8">
    <source>
        <dbReference type="ARBA" id="ARBA00022833"/>
    </source>
</evidence>
<evidence type="ECO:0000256" key="6">
    <source>
        <dbReference type="ARBA" id="ARBA00022771"/>
    </source>
</evidence>
<dbReference type="GO" id="GO:0008270">
    <property type="term" value="F:zinc ion binding"/>
    <property type="evidence" value="ECO:0007669"/>
    <property type="project" value="UniProtKB-UniRule"/>
</dbReference>
<dbReference type="CDD" id="cd08966">
    <property type="entry name" value="EcFpg-like_N"/>
    <property type="match status" value="1"/>
</dbReference>
<keyword evidence="8 15" id="KW-0862">Zinc</keyword>
<feature type="domain" description="Formamidopyrimidine-DNA glycosylase catalytic" evidence="17">
    <location>
        <begin position="2"/>
        <end position="109"/>
    </location>
</feature>
<dbReference type="PROSITE" id="PS51066">
    <property type="entry name" value="ZF_FPG_2"/>
    <property type="match status" value="1"/>
</dbReference>
<name>A0A1F5V2G8_FRAXR</name>
<organism evidence="18 19">
    <name type="scientific">Fraserbacteria sp. (strain RBG_16_55_9)</name>
    <dbReference type="NCBI Taxonomy" id="1817864"/>
    <lineage>
        <taxon>Bacteria</taxon>
        <taxon>Candidatus Fraseribacteriota</taxon>
    </lineage>
</organism>
<dbReference type="SUPFAM" id="SSF57716">
    <property type="entry name" value="Glucocorticoid receptor-like (DNA-binding domain)"/>
    <property type="match status" value="1"/>
</dbReference>
<dbReference type="SMART" id="SM00898">
    <property type="entry name" value="Fapy_DNA_glyco"/>
    <property type="match status" value="1"/>
</dbReference>
<evidence type="ECO:0000256" key="7">
    <source>
        <dbReference type="ARBA" id="ARBA00022801"/>
    </source>
</evidence>
<dbReference type="PANTHER" id="PTHR22993:SF9">
    <property type="entry name" value="FORMAMIDOPYRIMIDINE-DNA GLYCOSYLASE"/>
    <property type="match status" value="1"/>
</dbReference>
<dbReference type="Pfam" id="PF06827">
    <property type="entry name" value="zf-FPG_IleRS"/>
    <property type="match status" value="1"/>
</dbReference>
<evidence type="ECO:0000313" key="19">
    <source>
        <dbReference type="Proteomes" id="UP000179157"/>
    </source>
</evidence>
<comment type="function">
    <text evidence="15">Involved in base excision repair of DNA damaged by oxidation or by mutagenic agents. Acts as DNA glycosylase that recognizes and removes damaged bases. Has a preference for oxidized purines, such as 7,8-dihydro-8-oxoguanine (8-oxoG). Has AP (apurinic/apyrimidinic) lyase activity and introduces nicks in the DNA strand. Cleaves the DNA backbone by beta-delta elimination to generate a single-strand break at the site of the removed base with both 3'- and 5'-phosphates.</text>
</comment>
<evidence type="ECO:0000256" key="14">
    <source>
        <dbReference type="ARBA" id="ARBA00044632"/>
    </source>
</evidence>
<keyword evidence="9 15" id="KW-0238">DNA-binding</keyword>
<dbReference type="GO" id="GO:0140078">
    <property type="term" value="F:class I DNA-(apurinic or apyrimidinic site) endonuclease activity"/>
    <property type="evidence" value="ECO:0007669"/>
    <property type="project" value="UniProtKB-EC"/>
</dbReference>
<evidence type="ECO:0000256" key="5">
    <source>
        <dbReference type="ARBA" id="ARBA00022763"/>
    </source>
</evidence>
<keyword evidence="7 15" id="KW-0378">Hydrolase</keyword>
<evidence type="ECO:0000256" key="2">
    <source>
        <dbReference type="ARBA" id="ARBA00009409"/>
    </source>
</evidence>
<feature type="active site" description="Proton donor; for beta-elimination activity" evidence="15">
    <location>
        <position position="60"/>
    </location>
</feature>
<dbReference type="InterPro" id="IPR000214">
    <property type="entry name" value="Znf_DNA_glyclase/AP_lyase"/>
</dbReference>
<feature type="binding site" evidence="15">
    <location>
        <position position="106"/>
    </location>
    <ligand>
        <name>DNA</name>
        <dbReference type="ChEBI" id="CHEBI:16991"/>
    </ligand>
</feature>
<keyword evidence="13 15" id="KW-0326">Glycosidase</keyword>
<dbReference type="SUPFAM" id="SSF46946">
    <property type="entry name" value="S13-like H2TH domain"/>
    <property type="match status" value="1"/>
</dbReference>
<dbReference type="GO" id="GO:0034039">
    <property type="term" value="F:8-oxo-7,8-dihydroguanine DNA N-glycosylase activity"/>
    <property type="evidence" value="ECO:0007669"/>
    <property type="project" value="TreeGrafter"/>
</dbReference>
<comment type="subunit">
    <text evidence="3 15">Monomer.</text>
</comment>
<protein>
    <recommendedName>
        <fullName evidence="15">Formamidopyrimidine-DNA glycosylase</fullName>
        <shortName evidence="15">Fapy-DNA glycosylase</shortName>
        <ecNumber evidence="15">3.2.2.23</ecNumber>
    </recommendedName>
    <alternativeName>
        <fullName evidence="15">DNA-(apurinic or apyrimidinic site) lyase MutM</fullName>
        <shortName evidence="15">AP lyase MutM</shortName>
        <ecNumber evidence="15">4.2.99.18</ecNumber>
    </alternativeName>
</protein>
<dbReference type="Gene3D" id="1.10.8.50">
    <property type="match status" value="1"/>
</dbReference>
<accession>A0A1F5V2G8</accession>
<dbReference type="STRING" id="1817864.A2Z21_10815"/>